<evidence type="ECO:0000256" key="2">
    <source>
        <dbReference type="ARBA" id="ARBA00009211"/>
    </source>
</evidence>
<reference evidence="7 9" key="2">
    <citation type="submission" date="2018-11" db="EMBL/GenBank/DDBJ databases">
        <authorList>
            <consortium name="Pathogen Informatics"/>
        </authorList>
    </citation>
    <scope>NUCLEOTIDE SEQUENCE [LARGE SCALE GENOMIC DNA]</scope>
</reference>
<accession>A0A0N4UKM2</accession>
<dbReference type="AlphaFoldDB" id="A0A0N4UKM2"/>
<dbReference type="SUPFAM" id="SSF89124">
    <property type="entry name" value="Nop domain"/>
    <property type="match status" value="1"/>
</dbReference>
<dbReference type="Proteomes" id="UP000038040">
    <property type="component" value="Unplaced"/>
</dbReference>
<dbReference type="PANTHER" id="PTHR10894">
    <property type="entry name" value="NUCLEOLAR PROTEIN 5 NUCLEOLAR PROTEIN NOP5 NOP58"/>
    <property type="match status" value="1"/>
</dbReference>
<dbReference type="GO" id="GO:0032040">
    <property type="term" value="C:small-subunit processome"/>
    <property type="evidence" value="ECO:0007669"/>
    <property type="project" value="InterPro"/>
</dbReference>
<evidence type="ECO:0000256" key="1">
    <source>
        <dbReference type="ARBA" id="ARBA00004604"/>
    </source>
</evidence>
<dbReference type="Gene3D" id="1.10.287.4070">
    <property type="match status" value="1"/>
</dbReference>
<dbReference type="GO" id="GO:0030515">
    <property type="term" value="F:snoRNA binding"/>
    <property type="evidence" value="ECO:0007669"/>
    <property type="project" value="InterPro"/>
</dbReference>
<dbReference type="InterPro" id="IPR012976">
    <property type="entry name" value="NOSIC"/>
</dbReference>
<dbReference type="EMBL" id="UYYG01000055">
    <property type="protein sequence ID" value="VDN52353.1"/>
    <property type="molecule type" value="Genomic_DNA"/>
</dbReference>
<keyword evidence="4" id="KW-0539">Nucleus</keyword>
<reference evidence="10" key="1">
    <citation type="submission" date="2017-02" db="UniProtKB">
        <authorList>
            <consortium name="WormBaseParasite"/>
        </authorList>
    </citation>
    <scope>IDENTIFICATION</scope>
</reference>
<dbReference type="OrthoDB" id="6780543at2759"/>
<proteinExistence type="inferred from homology"/>
<evidence type="ECO:0000313" key="7">
    <source>
        <dbReference type="EMBL" id="VDN52353.1"/>
    </source>
</evidence>
<dbReference type="GO" id="GO:0031428">
    <property type="term" value="C:box C/D methylation guide snoRNP complex"/>
    <property type="evidence" value="ECO:0007669"/>
    <property type="project" value="InterPro"/>
</dbReference>
<dbReference type="PANTHER" id="PTHR10894:SF0">
    <property type="entry name" value="NUCLEOLAR PROTEIN 56"/>
    <property type="match status" value="1"/>
</dbReference>
<evidence type="ECO:0000313" key="9">
    <source>
        <dbReference type="Proteomes" id="UP000274756"/>
    </source>
</evidence>
<dbReference type="InterPro" id="IPR012974">
    <property type="entry name" value="NOP58/56_N"/>
</dbReference>
<evidence type="ECO:0000256" key="4">
    <source>
        <dbReference type="ARBA" id="ARBA00023242"/>
    </source>
</evidence>
<evidence type="ECO:0000256" key="3">
    <source>
        <dbReference type="ARBA" id="ARBA00022517"/>
    </source>
</evidence>
<keyword evidence="3" id="KW-0690">Ribosome biogenesis</keyword>
<name>A0A0N4UKM2_DRAME</name>
<dbReference type="InterPro" id="IPR002687">
    <property type="entry name" value="Nop_dom"/>
</dbReference>
<protein>
    <recommendedName>
        <fullName evidence="5">Nucleolar protein 56</fullName>
    </recommendedName>
</protein>
<dbReference type="WBParaSite" id="DME_0000829601-mRNA-1">
    <property type="protein sequence ID" value="DME_0000829601-mRNA-1"/>
    <property type="gene ID" value="DME_0000829601"/>
</dbReference>
<dbReference type="Pfam" id="PF08156">
    <property type="entry name" value="NOP5NT"/>
    <property type="match status" value="1"/>
</dbReference>
<dbReference type="InterPro" id="IPR045056">
    <property type="entry name" value="Nop56/Nop58"/>
</dbReference>
<sequence length="474" mass="53725">MGEIEAVQFILFEHAAGYCLFRVKEFEDTPLIVPQVEESFNNVQRFCSLVKLIAFSEFKNTDSALENCNAVAEGIIHDDLLNFLEENLPKKKKSVVTLGIHDQKLAAAISEKIHGVKCQFTGVVPEIIRGIRYHFFTLIKDLPHHSLQKAQLSLGHSYSRTKVKFDIHRVDNMVIQSIALLDQLDKDINLFVMRIREWYAYHFPELSKIVPEQNIYVKCAVAIMDRKSINEKTLENLGEILGENSESKVAEIVEAARTSIGMDISEIDLLNIDRFSNRIAALTDFRQNLNEYIKERMASCAPSLSALVGEQIGARLISHAGSLTNLAKFPASTVQIMGAEKALFRALKTRSNTPKFGLLFRSSYITRASKKSKGRISRFLANKCSVASRIDCFSEIPVPTFGEHLRQQVEDRLKYFETGEIPKKNADVMKEAISEAVIVQTKKKRARENGSMLIDDEYVKEKVKKKKKRSDFSD</sequence>
<evidence type="ECO:0000259" key="6">
    <source>
        <dbReference type="PROSITE" id="PS51358"/>
    </source>
</evidence>
<dbReference type="InterPro" id="IPR042239">
    <property type="entry name" value="Nop_C"/>
</dbReference>
<dbReference type="FunFam" id="1.10.246.90:FF:000001">
    <property type="entry name" value="Nucleolar protein 56"/>
    <property type="match status" value="1"/>
</dbReference>
<dbReference type="Pfam" id="PF01798">
    <property type="entry name" value="Nop"/>
    <property type="match status" value="1"/>
</dbReference>
<dbReference type="Gene3D" id="1.10.246.90">
    <property type="entry name" value="Nop domain"/>
    <property type="match status" value="1"/>
</dbReference>
<comment type="subcellular location">
    <subcellularLocation>
        <location evidence="1">Nucleus</location>
        <location evidence="1">Nucleolus</location>
    </subcellularLocation>
</comment>
<feature type="domain" description="Nop" evidence="6">
    <location>
        <begin position="300"/>
        <end position="418"/>
    </location>
</feature>
<evidence type="ECO:0000256" key="5">
    <source>
        <dbReference type="ARBA" id="ARBA00040742"/>
    </source>
</evidence>
<dbReference type="InterPro" id="IPR036070">
    <property type="entry name" value="Nop_dom_sf"/>
</dbReference>
<organism evidence="8 10">
    <name type="scientific">Dracunculus medinensis</name>
    <name type="common">Guinea worm</name>
    <dbReference type="NCBI Taxonomy" id="318479"/>
    <lineage>
        <taxon>Eukaryota</taxon>
        <taxon>Metazoa</taxon>
        <taxon>Ecdysozoa</taxon>
        <taxon>Nematoda</taxon>
        <taxon>Chromadorea</taxon>
        <taxon>Rhabditida</taxon>
        <taxon>Spirurina</taxon>
        <taxon>Dracunculoidea</taxon>
        <taxon>Dracunculidae</taxon>
        <taxon>Dracunculus</taxon>
    </lineage>
</organism>
<evidence type="ECO:0000313" key="10">
    <source>
        <dbReference type="WBParaSite" id="DME_0000829601-mRNA-1"/>
    </source>
</evidence>
<dbReference type="STRING" id="318479.A0A0N4UKM2"/>
<dbReference type="GO" id="GO:0042254">
    <property type="term" value="P:ribosome biogenesis"/>
    <property type="evidence" value="ECO:0007669"/>
    <property type="project" value="UniProtKB-KW"/>
</dbReference>
<evidence type="ECO:0000313" key="8">
    <source>
        <dbReference type="Proteomes" id="UP000038040"/>
    </source>
</evidence>
<dbReference type="SMART" id="SM00931">
    <property type="entry name" value="NOSIC"/>
    <property type="match status" value="1"/>
</dbReference>
<dbReference type="Proteomes" id="UP000274756">
    <property type="component" value="Unassembled WGS sequence"/>
</dbReference>
<comment type="similarity">
    <text evidence="2">Belongs to the NOP5/NOP56 family.</text>
</comment>
<gene>
    <name evidence="7" type="ORF">DME_LOCUS2326</name>
</gene>
<dbReference type="PROSITE" id="PS51358">
    <property type="entry name" value="NOP"/>
    <property type="match status" value="1"/>
</dbReference>
<keyword evidence="9" id="KW-1185">Reference proteome</keyword>